<evidence type="ECO:0000256" key="1">
    <source>
        <dbReference type="SAM" id="MobiDB-lite"/>
    </source>
</evidence>
<dbReference type="AlphaFoldDB" id="A0A089M113"/>
<dbReference type="Proteomes" id="UP000029500">
    <property type="component" value="Chromosome"/>
</dbReference>
<feature type="domain" description="N-acetyltransferase" evidence="2">
    <location>
        <begin position="2"/>
        <end position="154"/>
    </location>
</feature>
<name>A0A089M113_9BACL</name>
<dbReference type="Pfam" id="PF00583">
    <property type="entry name" value="Acetyltransf_1"/>
    <property type="match status" value="1"/>
</dbReference>
<organism evidence="3 4">
    <name type="scientific">Paenibacillus graminis</name>
    <dbReference type="NCBI Taxonomy" id="189425"/>
    <lineage>
        <taxon>Bacteria</taxon>
        <taxon>Bacillati</taxon>
        <taxon>Bacillota</taxon>
        <taxon>Bacilli</taxon>
        <taxon>Bacillales</taxon>
        <taxon>Paenibacillaceae</taxon>
        <taxon>Paenibacillus</taxon>
    </lineage>
</organism>
<reference evidence="3 4" key="1">
    <citation type="submission" date="2014-08" db="EMBL/GenBank/DDBJ databases">
        <title>Comparative genomics of the Paenibacillus odorifer group.</title>
        <authorList>
            <person name="den Bakker H.C."/>
            <person name="Tsai Y.-C."/>
            <person name="Martin N."/>
            <person name="Korlach J."/>
            <person name="Wiedmann M."/>
        </authorList>
    </citation>
    <scope>NUCLEOTIDE SEQUENCE [LARGE SCALE GENOMIC DNA]</scope>
    <source>
        <strain evidence="3 4">DSM 15220</strain>
    </source>
</reference>
<accession>A0A089M113</accession>
<dbReference type="GO" id="GO:0016747">
    <property type="term" value="F:acyltransferase activity, transferring groups other than amino-acyl groups"/>
    <property type="evidence" value="ECO:0007669"/>
    <property type="project" value="InterPro"/>
</dbReference>
<evidence type="ECO:0000313" key="3">
    <source>
        <dbReference type="EMBL" id="AIQ67411.1"/>
    </source>
</evidence>
<feature type="region of interest" description="Disordered" evidence="1">
    <location>
        <begin position="26"/>
        <end position="46"/>
    </location>
</feature>
<feature type="compositionally biased region" description="Basic and acidic residues" evidence="1">
    <location>
        <begin position="26"/>
        <end position="36"/>
    </location>
</feature>
<dbReference type="HOGENOM" id="CLU_096795_3_0_9"/>
<keyword evidence="4" id="KW-1185">Reference proteome</keyword>
<gene>
    <name evidence="3" type="ORF">PGRAT_06995</name>
</gene>
<proteinExistence type="predicted"/>
<dbReference type="PROSITE" id="PS51186">
    <property type="entry name" value="GNAT"/>
    <property type="match status" value="1"/>
</dbReference>
<sequence>MLSILIAEPQDADLLAEVQKRAFDEDDRRFQNKAEDGPPGYSSSSWQSEMMEKGLYYKLIADGHIIGGMIVFPSPGGQEYHLGRIFIDPLYQSRGYGQDAFYFLFSTFPNAHKWTLDTPSWAVRNHYFYKKLGFVQTAEVQIEESGVTLIQYERTEQHSD</sequence>
<dbReference type="SUPFAM" id="SSF55729">
    <property type="entry name" value="Acyl-CoA N-acyltransferases (Nat)"/>
    <property type="match status" value="1"/>
</dbReference>
<dbReference type="STRING" id="189425.PGRAT_06995"/>
<dbReference type="EMBL" id="CP009287">
    <property type="protein sequence ID" value="AIQ67411.1"/>
    <property type="molecule type" value="Genomic_DNA"/>
</dbReference>
<dbReference type="Gene3D" id="3.40.630.30">
    <property type="match status" value="1"/>
</dbReference>
<dbReference type="InterPro" id="IPR016181">
    <property type="entry name" value="Acyl_CoA_acyltransferase"/>
</dbReference>
<dbReference type="eggNOG" id="COG0456">
    <property type="taxonomic scope" value="Bacteria"/>
</dbReference>
<evidence type="ECO:0000313" key="4">
    <source>
        <dbReference type="Proteomes" id="UP000029500"/>
    </source>
</evidence>
<dbReference type="KEGG" id="pgm:PGRAT_06995"/>
<dbReference type="OrthoDB" id="9786032at2"/>
<dbReference type="InterPro" id="IPR000182">
    <property type="entry name" value="GNAT_dom"/>
</dbReference>
<protein>
    <recommendedName>
        <fullName evidence="2">N-acetyltransferase domain-containing protein</fullName>
    </recommendedName>
</protein>
<evidence type="ECO:0000259" key="2">
    <source>
        <dbReference type="PROSITE" id="PS51186"/>
    </source>
</evidence>
<dbReference type="RefSeq" id="WP_025706481.1">
    <property type="nucleotide sequence ID" value="NZ_CP009287.1"/>
</dbReference>
<dbReference type="CDD" id="cd04301">
    <property type="entry name" value="NAT_SF"/>
    <property type="match status" value="1"/>
</dbReference>